<evidence type="ECO:0000256" key="4">
    <source>
        <dbReference type="RuleBase" id="RU362119"/>
    </source>
</evidence>
<dbReference type="GO" id="GO:0005576">
    <property type="term" value="C:extracellular region"/>
    <property type="evidence" value="ECO:0007669"/>
    <property type="project" value="UniProtKB-SubCell"/>
</dbReference>
<evidence type="ECO:0000259" key="8">
    <source>
        <dbReference type="Pfam" id="PF02872"/>
    </source>
</evidence>
<dbReference type="Proteomes" id="UP000678228">
    <property type="component" value="Unassembled WGS sequence"/>
</dbReference>
<dbReference type="GO" id="GO:0000166">
    <property type="term" value="F:nucleotide binding"/>
    <property type="evidence" value="ECO:0007669"/>
    <property type="project" value="UniProtKB-KW"/>
</dbReference>
<dbReference type="PANTHER" id="PTHR11575">
    <property type="entry name" value="5'-NUCLEOTIDASE-RELATED"/>
    <property type="match status" value="1"/>
</dbReference>
<feature type="transmembrane region" description="Helical" evidence="6">
    <location>
        <begin position="608"/>
        <end position="628"/>
    </location>
</feature>
<dbReference type="SUPFAM" id="SSF55816">
    <property type="entry name" value="5'-nucleotidase (syn. UDP-sugar hydrolase), C-terminal domain"/>
    <property type="match status" value="1"/>
</dbReference>
<dbReference type="SUPFAM" id="SSF56300">
    <property type="entry name" value="Metallo-dependent phosphatases"/>
    <property type="match status" value="1"/>
</dbReference>
<dbReference type="Gene3D" id="3.90.780.10">
    <property type="entry name" value="5'-Nucleotidase, C-terminal domain"/>
    <property type="match status" value="1"/>
</dbReference>
<dbReference type="GO" id="GO:0046872">
    <property type="term" value="F:metal ion binding"/>
    <property type="evidence" value="ECO:0007669"/>
    <property type="project" value="InterPro"/>
</dbReference>
<reference evidence="9" key="1">
    <citation type="submission" date="2021-03" db="EMBL/GenBank/DDBJ databases">
        <title>Bacillus suaedae sp. nov., isolated from Suaeda aralocaspica.</title>
        <authorList>
            <person name="Lei R.F.R."/>
        </authorList>
    </citation>
    <scope>NUCLEOTIDE SEQUENCE</scope>
    <source>
        <strain evidence="9">YZJH907-2</strain>
    </source>
</reference>
<dbReference type="InterPro" id="IPR008334">
    <property type="entry name" value="5'-Nucleotdase_C"/>
</dbReference>
<evidence type="ECO:0000256" key="3">
    <source>
        <dbReference type="ARBA" id="ARBA00022729"/>
    </source>
</evidence>
<evidence type="ECO:0000313" key="9">
    <source>
        <dbReference type="EMBL" id="MBP3950197.1"/>
    </source>
</evidence>
<comment type="similarity">
    <text evidence="4">Belongs to the 5'-nucleotidase family.</text>
</comment>
<proteinExistence type="inferred from homology"/>
<evidence type="ECO:0000259" key="7">
    <source>
        <dbReference type="Pfam" id="PF00149"/>
    </source>
</evidence>
<dbReference type="Pfam" id="PF00149">
    <property type="entry name" value="Metallophos"/>
    <property type="match status" value="1"/>
</dbReference>
<accession>A0A940WTL0</accession>
<feature type="compositionally biased region" description="Low complexity" evidence="5">
    <location>
        <begin position="554"/>
        <end position="563"/>
    </location>
</feature>
<feature type="compositionally biased region" description="Basic and acidic residues" evidence="5">
    <location>
        <begin position="591"/>
        <end position="601"/>
    </location>
</feature>
<keyword evidence="4" id="KW-0547">Nucleotide-binding</keyword>
<dbReference type="Gene3D" id="3.60.21.10">
    <property type="match status" value="1"/>
</dbReference>
<dbReference type="InterPro" id="IPR004843">
    <property type="entry name" value="Calcineurin-like_PHP"/>
</dbReference>
<keyword evidence="4" id="KW-0378">Hydrolase</keyword>
<evidence type="ECO:0000256" key="2">
    <source>
        <dbReference type="ARBA" id="ARBA00022525"/>
    </source>
</evidence>
<keyword evidence="6" id="KW-1133">Transmembrane helix</keyword>
<dbReference type="InterPro" id="IPR029052">
    <property type="entry name" value="Metallo-depent_PP-like"/>
</dbReference>
<dbReference type="FunFam" id="3.90.780.10:FF:000004">
    <property type="entry name" value="UDP-sugar hydrolase, putative"/>
    <property type="match status" value="1"/>
</dbReference>
<name>A0A940WTL0_9BACI</name>
<evidence type="ECO:0000313" key="10">
    <source>
        <dbReference type="Proteomes" id="UP000678228"/>
    </source>
</evidence>
<dbReference type="PANTHER" id="PTHR11575:SF24">
    <property type="entry name" value="5'-NUCLEOTIDASE"/>
    <property type="match status" value="1"/>
</dbReference>
<sequence length="637" mass="68890">MSGEAGDLGTEGLMFVAKEDSATGKPLLLATNEVSGTMSVYEISSSTPVEQPGNEPFELTIMHTNDTHAHLNDVARRVTAVNSVRAEVENSLLLDAGDVFSGTLFFNQYNGLADVEFMNMMGYDAMVPGNHEFDKGPAVFAEFIKKANFPIVSANINYDQEPAFNDLFVDAVGQSAEDGKVYPAIVKEVDGEQVGIFGLTTEDTAFISGPGKNIVFEDYIAKASETVTMLRAAGINKIIALTHLGHRFDLQLAEQVEGIDIIVGGHSHTELTEPVVLGTDSEPTIVLQAKEYGEYLGRVDVTFGTDGELQKWNGQLLAVAGFEENADAAARLKELEQPIEDLKKEVVGKTNVFLDGEREAIRSKETNLGNLITDGMLSKAKESGPATIAFQNAGGIRASIDEGDITLGDVLTVLPFANNLVTLDLTGAEIIEALEVSVSTAGEGHGRFLQVAGLRFAYDIEKPAFERVTGVEVETESGYTPIVPSDMYTVATNAFMADGGDGYSMLKEAKDEGRMTELYIPDYDVFTEYVSELGIVGSDYAEVEGRIIEGTLPVETEVPVVEPIDGEEDPTSGEEKDNNKDQDQDTSAGTDKSEGSKGEKLPETATNFFNGLIIGFWIMAVGLSLYFYQRRKQQMLL</sequence>
<keyword evidence="6" id="KW-0812">Transmembrane</keyword>
<dbReference type="GO" id="GO:0016788">
    <property type="term" value="F:hydrolase activity, acting on ester bonds"/>
    <property type="evidence" value="ECO:0007669"/>
    <property type="project" value="InterPro"/>
</dbReference>
<dbReference type="InterPro" id="IPR006179">
    <property type="entry name" value="5_nucleotidase/apyrase"/>
</dbReference>
<comment type="caution">
    <text evidence="9">The sequence shown here is derived from an EMBL/GenBank/DDBJ whole genome shotgun (WGS) entry which is preliminary data.</text>
</comment>
<feature type="compositionally biased region" description="Basic and acidic residues" evidence="5">
    <location>
        <begin position="573"/>
        <end position="583"/>
    </location>
</feature>
<feature type="region of interest" description="Disordered" evidence="5">
    <location>
        <begin position="554"/>
        <end position="601"/>
    </location>
</feature>
<keyword evidence="10" id="KW-1185">Reference proteome</keyword>
<evidence type="ECO:0000256" key="5">
    <source>
        <dbReference type="SAM" id="MobiDB-lite"/>
    </source>
</evidence>
<feature type="domain" description="Calcineurin-like phosphoesterase" evidence="7">
    <location>
        <begin position="60"/>
        <end position="269"/>
    </location>
</feature>
<dbReference type="Pfam" id="PF02872">
    <property type="entry name" value="5_nucleotid_C"/>
    <property type="match status" value="1"/>
</dbReference>
<protein>
    <submittedName>
        <fullName evidence="9">5'-nucleotidase C-terminal domain-containing protein</fullName>
    </submittedName>
</protein>
<dbReference type="InterPro" id="IPR036907">
    <property type="entry name" value="5'-Nucleotdase_C_sf"/>
</dbReference>
<dbReference type="PRINTS" id="PR01607">
    <property type="entry name" value="APYRASEFAMLY"/>
</dbReference>
<comment type="subcellular location">
    <subcellularLocation>
        <location evidence="1">Secreted</location>
    </subcellularLocation>
</comment>
<dbReference type="InterPro" id="IPR006146">
    <property type="entry name" value="5'-Nucleotdase_CS"/>
</dbReference>
<dbReference type="EMBL" id="JAGKSQ010000001">
    <property type="protein sequence ID" value="MBP3950197.1"/>
    <property type="molecule type" value="Genomic_DNA"/>
</dbReference>
<feature type="domain" description="5'-Nucleotidase C-terminal" evidence="8">
    <location>
        <begin position="346"/>
        <end position="508"/>
    </location>
</feature>
<keyword evidence="2" id="KW-0964">Secreted</keyword>
<dbReference type="PROSITE" id="PS00785">
    <property type="entry name" value="5_NUCLEOTIDASE_1"/>
    <property type="match status" value="1"/>
</dbReference>
<evidence type="ECO:0000256" key="1">
    <source>
        <dbReference type="ARBA" id="ARBA00004613"/>
    </source>
</evidence>
<keyword evidence="6" id="KW-0472">Membrane</keyword>
<dbReference type="AlphaFoldDB" id="A0A940WTL0"/>
<gene>
    <name evidence="9" type="ORF">J7W16_03560</name>
</gene>
<organism evidence="9 10">
    <name type="scientific">Halalkalibacter suaedae</name>
    <dbReference type="NCBI Taxonomy" id="2822140"/>
    <lineage>
        <taxon>Bacteria</taxon>
        <taxon>Bacillati</taxon>
        <taxon>Bacillota</taxon>
        <taxon>Bacilli</taxon>
        <taxon>Bacillales</taxon>
        <taxon>Bacillaceae</taxon>
        <taxon>Halalkalibacter</taxon>
    </lineage>
</organism>
<evidence type="ECO:0000256" key="6">
    <source>
        <dbReference type="SAM" id="Phobius"/>
    </source>
</evidence>
<dbReference type="GO" id="GO:0009166">
    <property type="term" value="P:nucleotide catabolic process"/>
    <property type="evidence" value="ECO:0007669"/>
    <property type="project" value="InterPro"/>
</dbReference>
<keyword evidence="3" id="KW-0732">Signal</keyword>